<proteinExistence type="predicted"/>
<sequence>MLRLWNYRCEKCGQSYPDWPVTTERVPRTIKCQCGARAGWARQKRMAQVHRSLSTLYDKRNPDPQTGEFYYSYEDKKRKLKAHGLVEGEIERLDDILADTEPPPKEARDPNVRTVDAGDEEDAIRQIRHQLYSDERVDRRQVGSPRPMLDSWFSLKT</sequence>
<reference evidence="2" key="1">
    <citation type="submission" date="2020-03" db="EMBL/GenBank/DDBJ databases">
        <title>The deep terrestrial virosphere.</title>
        <authorList>
            <person name="Holmfeldt K."/>
            <person name="Nilsson E."/>
            <person name="Simone D."/>
            <person name="Lopez-Fernandez M."/>
            <person name="Wu X."/>
            <person name="de Brujin I."/>
            <person name="Lundin D."/>
            <person name="Andersson A."/>
            <person name="Bertilsson S."/>
            <person name="Dopson M."/>
        </authorList>
    </citation>
    <scope>NUCLEOTIDE SEQUENCE</scope>
    <source>
        <strain evidence="2">MM415A02403</strain>
        <strain evidence="3">TM448B02362</strain>
    </source>
</reference>
<name>A0A6M3JVI1_9ZZZZ</name>
<feature type="compositionally biased region" description="Basic and acidic residues" evidence="1">
    <location>
        <begin position="102"/>
        <end position="111"/>
    </location>
</feature>
<evidence type="ECO:0000313" key="2">
    <source>
        <dbReference type="EMBL" id="QJA73341.1"/>
    </source>
</evidence>
<dbReference type="EMBL" id="MT144906">
    <property type="protein sequence ID" value="QJI01213.1"/>
    <property type="molecule type" value="Genomic_DNA"/>
</dbReference>
<organism evidence="2">
    <name type="scientific">viral metagenome</name>
    <dbReference type="NCBI Taxonomy" id="1070528"/>
    <lineage>
        <taxon>unclassified sequences</taxon>
        <taxon>metagenomes</taxon>
        <taxon>organismal metagenomes</taxon>
    </lineage>
</organism>
<accession>A0A6M3JVI1</accession>
<gene>
    <name evidence="2" type="ORF">MM415A02403_0006</name>
    <name evidence="3" type="ORF">TM448B02362_0006</name>
</gene>
<dbReference type="AlphaFoldDB" id="A0A6M3JVI1"/>
<feature type="region of interest" description="Disordered" evidence="1">
    <location>
        <begin position="98"/>
        <end position="120"/>
    </location>
</feature>
<evidence type="ECO:0000313" key="3">
    <source>
        <dbReference type="EMBL" id="QJI01213.1"/>
    </source>
</evidence>
<protein>
    <submittedName>
        <fullName evidence="2">Uncharacterized protein</fullName>
    </submittedName>
</protein>
<evidence type="ECO:0000256" key="1">
    <source>
        <dbReference type="SAM" id="MobiDB-lite"/>
    </source>
</evidence>
<dbReference type="EMBL" id="MT142020">
    <property type="protein sequence ID" value="QJA73341.1"/>
    <property type="molecule type" value="Genomic_DNA"/>
</dbReference>